<dbReference type="OrthoDB" id="9798760at2"/>
<dbReference type="Gene3D" id="3.90.960.10">
    <property type="entry name" value="YbaK/aminoacyl-tRNA synthetase-associated domain"/>
    <property type="match status" value="1"/>
</dbReference>
<dbReference type="Proteomes" id="UP000004959">
    <property type="component" value="Chromosome"/>
</dbReference>
<dbReference type="eggNOG" id="COG2606">
    <property type="taxonomic scope" value="Bacteria"/>
</dbReference>
<feature type="domain" description="YbaK/aminoacyl-tRNA synthetase-associated" evidence="2">
    <location>
        <begin position="26"/>
        <end position="141"/>
    </location>
</feature>
<name>G9WIV7_9LACO</name>
<dbReference type="EMBL" id="AFVZ01000001">
    <property type="protein sequence ID" value="EHN58406.1"/>
    <property type="molecule type" value="Genomic_DNA"/>
</dbReference>
<dbReference type="AlphaFoldDB" id="G9WIV7"/>
<dbReference type="RefSeq" id="WP_007744664.1">
    <property type="nucleotide sequence ID" value="NZ_CM001398.1"/>
</dbReference>
<evidence type="ECO:0000313" key="4">
    <source>
        <dbReference type="Proteomes" id="UP000004959"/>
    </source>
</evidence>
<keyword evidence="4" id="KW-1185">Reference proteome</keyword>
<reference evidence="3 4" key="1">
    <citation type="journal article" date="2012" name="PLoS ONE">
        <title>Functional divergence in the genus oenococcus as predicted by genome sequencing of the newly-described species, Oenococcus kitaharae.</title>
        <authorList>
            <person name="Borneman A.R."/>
            <person name="McCarthy J.M."/>
            <person name="Chambers P.J."/>
            <person name="Bartowsky E.J."/>
        </authorList>
    </citation>
    <scope>NUCLEOTIDE SEQUENCE [LARGE SCALE GENOMIC DNA]</scope>
    <source>
        <strain evidence="4">DSM17330</strain>
    </source>
</reference>
<dbReference type="Pfam" id="PF04073">
    <property type="entry name" value="tRNA_edit"/>
    <property type="match status" value="1"/>
</dbReference>
<dbReference type="GO" id="GO:0006412">
    <property type="term" value="P:translation"/>
    <property type="evidence" value="ECO:0007669"/>
    <property type="project" value="UniProtKB-KW"/>
</dbReference>
<dbReference type="InterPro" id="IPR007214">
    <property type="entry name" value="YbaK/aa-tRNA-synth-assoc-dom"/>
</dbReference>
<evidence type="ECO:0000259" key="2">
    <source>
        <dbReference type="Pfam" id="PF04073"/>
    </source>
</evidence>
<gene>
    <name evidence="3" type="ORF">OKIT_0282</name>
</gene>
<organism evidence="3 4">
    <name type="scientific">Oenococcus kitaharae DSM 17330</name>
    <dbReference type="NCBI Taxonomy" id="1045004"/>
    <lineage>
        <taxon>Bacteria</taxon>
        <taxon>Bacillati</taxon>
        <taxon>Bacillota</taxon>
        <taxon>Bacilli</taxon>
        <taxon>Lactobacillales</taxon>
        <taxon>Lactobacillaceae</taxon>
        <taxon>Oenococcus</taxon>
    </lineage>
</organism>
<dbReference type="CDD" id="cd04333">
    <property type="entry name" value="ProX_deacylase"/>
    <property type="match status" value="1"/>
</dbReference>
<evidence type="ECO:0000313" key="3">
    <source>
        <dbReference type="EMBL" id="EHN58406.1"/>
    </source>
</evidence>
<dbReference type="STRING" id="336988.NT96_04605"/>
<proteinExistence type="predicted"/>
<dbReference type="GO" id="GO:0002161">
    <property type="term" value="F:aminoacyl-tRNA deacylase activity"/>
    <property type="evidence" value="ECO:0007669"/>
    <property type="project" value="InterPro"/>
</dbReference>
<protein>
    <recommendedName>
        <fullName evidence="2">YbaK/aminoacyl-tRNA synthetase-associated domain-containing protein</fullName>
    </recommendedName>
</protein>
<dbReference type="SUPFAM" id="SSF55826">
    <property type="entry name" value="YbaK/ProRS associated domain"/>
    <property type="match status" value="1"/>
</dbReference>
<accession>G9WIV7</accession>
<evidence type="ECO:0000256" key="1">
    <source>
        <dbReference type="ARBA" id="ARBA00022917"/>
    </source>
</evidence>
<dbReference type="InterPro" id="IPR036754">
    <property type="entry name" value="YbaK/aa-tRNA-synt-asso_dom_sf"/>
</dbReference>
<dbReference type="PANTHER" id="PTHR30411">
    <property type="entry name" value="CYTOPLASMIC PROTEIN"/>
    <property type="match status" value="1"/>
</dbReference>
<sequence length="153" mass="16716">MSVAKVADYFQQYGLADRIHVFQKLTATVQEAAETLGIQADQIAKTLAFDLDGSPLVVVTSGLTRVSNQKFKASFGKRPTMIANDKLEQIVGYVAGAVCPFALNPGVRVYLDRSLEKHDLYYPAAGDVNAAIRLSLQELEKYSHPAAWVDVAK</sequence>
<keyword evidence="1" id="KW-0648">Protein biosynthesis</keyword>
<dbReference type="PANTHER" id="PTHR30411:SF1">
    <property type="entry name" value="CYTOPLASMIC PROTEIN"/>
    <property type="match status" value="1"/>
</dbReference>
<dbReference type="HOGENOM" id="CLU_094875_0_3_9"/>
<comment type="caution">
    <text evidence="3">The sequence shown here is derived from an EMBL/GenBank/DDBJ whole genome shotgun (WGS) entry which is preliminary data.</text>
</comment>
<dbReference type="PATRIC" id="fig|1045004.4.peg.283"/>